<dbReference type="EMBL" id="CP022046">
    <property type="protein sequence ID" value="ASE34750.1"/>
    <property type="molecule type" value="Genomic_DNA"/>
</dbReference>
<proteinExistence type="predicted"/>
<reference evidence="3" key="1">
    <citation type="submission" date="2017-06" db="EMBL/GenBank/DDBJ databases">
        <title>FDA dAtabase for Regulatory Grade micrObial Sequences (FDA-ARGOS): Supporting development and validation of Infectious Disease Dx tests.</title>
        <authorList>
            <person name="Campos J."/>
            <person name="Goldberg B."/>
            <person name="Tallon L."/>
            <person name="Sadzewicz L."/>
            <person name="Sengamalay N."/>
            <person name="Ott S."/>
            <person name="Godinez A."/>
            <person name="Nagaraj S."/>
            <person name="Vavikolanu K."/>
            <person name="Vyas G."/>
            <person name="Nadendla S."/>
            <person name="Aluvathingal J."/>
            <person name="Geyer C."/>
            <person name="Nandy P."/>
            <person name="Hobson J."/>
            <person name="Sichtig H."/>
        </authorList>
    </citation>
    <scope>NUCLEOTIDE SEQUENCE [LARGE SCALE GENOMIC DNA]</scope>
    <source>
        <strain evidence="3">FDAARGOS_285</strain>
    </source>
</reference>
<accession>A0AAI8GU62</accession>
<evidence type="ECO:0000313" key="3">
    <source>
        <dbReference type="Proteomes" id="UP000197058"/>
    </source>
</evidence>
<keyword evidence="1" id="KW-0812">Transmembrane</keyword>
<organism evidence="2 3">
    <name type="scientific">Mammaliicoccus sciuri</name>
    <name type="common">Staphylococcus sciuri</name>
    <dbReference type="NCBI Taxonomy" id="1296"/>
    <lineage>
        <taxon>Bacteria</taxon>
        <taxon>Bacillati</taxon>
        <taxon>Bacillota</taxon>
        <taxon>Bacilli</taxon>
        <taxon>Bacillales</taxon>
        <taxon>Staphylococcaceae</taxon>
        <taxon>Mammaliicoccus</taxon>
    </lineage>
</organism>
<evidence type="ECO:0000256" key="1">
    <source>
        <dbReference type="SAM" id="Phobius"/>
    </source>
</evidence>
<sequence>MRWSTLNNLKEIFKNITMLEIICFIPFMFLFSYLPNSNMICIIVNIVIVIFCCLGASHLFCLINDYKKNKANK</sequence>
<dbReference type="RefSeq" id="WP_088592470.1">
    <property type="nucleotide sequence ID" value="NZ_CP022046.2"/>
</dbReference>
<dbReference type="Proteomes" id="UP000197058">
    <property type="component" value="Chromosome"/>
</dbReference>
<dbReference type="Pfam" id="PF19470">
    <property type="entry name" value="DUF6007"/>
    <property type="match status" value="1"/>
</dbReference>
<protein>
    <submittedName>
        <fullName evidence="2">Uncharacterized protein</fullName>
    </submittedName>
</protein>
<name>A0AAI8GU62_MAMSC</name>
<dbReference type="AlphaFoldDB" id="A0AAI8GU62"/>
<evidence type="ECO:0000313" key="2">
    <source>
        <dbReference type="EMBL" id="ASE34750.1"/>
    </source>
</evidence>
<dbReference type="InterPro" id="IPR046049">
    <property type="entry name" value="DUF6007"/>
</dbReference>
<feature type="transmembrane region" description="Helical" evidence="1">
    <location>
        <begin position="40"/>
        <end position="63"/>
    </location>
</feature>
<dbReference type="KEGG" id="sscu:CEP64_09155"/>
<keyword evidence="1" id="KW-0472">Membrane</keyword>
<gene>
    <name evidence="2" type="ORF">CEP64_09155</name>
</gene>
<feature type="transmembrane region" description="Helical" evidence="1">
    <location>
        <begin position="12"/>
        <end position="34"/>
    </location>
</feature>
<dbReference type="GeneID" id="93329259"/>
<keyword evidence="1" id="KW-1133">Transmembrane helix</keyword>